<accession>E6PTT4</accession>
<reference evidence="2" key="1">
    <citation type="submission" date="2009-10" db="EMBL/GenBank/DDBJ databases">
        <title>Diversity of trophic interactions inside an arsenic-rich microbial ecosystem.</title>
        <authorList>
            <person name="Bertin P.N."/>
            <person name="Heinrich-Salmeron A."/>
            <person name="Pelletier E."/>
            <person name="Goulhen-Chollet F."/>
            <person name="Arsene-Ploetze F."/>
            <person name="Gallien S."/>
            <person name="Calteau A."/>
            <person name="Vallenet D."/>
            <person name="Casiot C."/>
            <person name="Chane-Woon-Ming B."/>
            <person name="Giloteaux L."/>
            <person name="Barakat M."/>
            <person name="Bonnefoy V."/>
            <person name="Bruneel O."/>
            <person name="Chandler M."/>
            <person name="Cleiss J."/>
            <person name="Duran R."/>
            <person name="Elbaz-Poulichet F."/>
            <person name="Fonknechten N."/>
            <person name="Lauga B."/>
            <person name="Mornico D."/>
            <person name="Ortet P."/>
            <person name="Schaeffer C."/>
            <person name="Siguier P."/>
            <person name="Alexander Thil Smith A."/>
            <person name="Van Dorsselaer A."/>
            <person name="Weissenbach J."/>
            <person name="Medigue C."/>
            <person name="Le Paslier D."/>
        </authorList>
    </citation>
    <scope>NUCLEOTIDE SEQUENCE</scope>
</reference>
<dbReference type="SUPFAM" id="SSF53756">
    <property type="entry name" value="UDP-Glycosyltransferase/glycogen phosphorylase"/>
    <property type="match status" value="1"/>
</dbReference>
<dbReference type="AlphaFoldDB" id="E6PTT4"/>
<dbReference type="PANTHER" id="PTHR12526">
    <property type="entry name" value="GLYCOSYLTRANSFERASE"/>
    <property type="match status" value="1"/>
</dbReference>
<feature type="domain" description="Glycosyl transferase family 1" evidence="1">
    <location>
        <begin position="136"/>
        <end position="292"/>
    </location>
</feature>
<evidence type="ECO:0000313" key="2">
    <source>
        <dbReference type="EMBL" id="CBH98341.1"/>
    </source>
</evidence>
<sequence length="326" mass="35736">MHRESIVIVTPALQDANNGNWQTARRWATMLRSAYSIRLTSQWAAGDEALMIALHARRSAPSVAAWRAAYPQRPLLLTLTGTDLYRDIDADASAQHSLQVADFLVVLNALGADRLPQALRSKCRVLLQSCTSRRTLPKTREHLRVLSVGHLRDEKDPRTYLRAARRLANRADIRLDHIGAALDPELGAEASALAAAQSNYRWHGALSHAATRRRIQTAHVLVHPSRMEGGAHVVIEAIRSGTPVLASRIDGNVGLLGKDYGGTFAVGDDAALATLLQQVRDDPDMLDKLKRQIAHRAPLFSPEAESSSLHSLVAALMARQTPGIRR</sequence>
<dbReference type="Gene3D" id="3.40.50.2000">
    <property type="entry name" value="Glycogen Phosphorylase B"/>
    <property type="match status" value="1"/>
</dbReference>
<dbReference type="InterPro" id="IPR027627">
    <property type="entry name" value="Glycosyltransferase_put"/>
</dbReference>
<proteinExistence type="predicted"/>
<protein>
    <submittedName>
        <fullName evidence="2">Glycosyl transferase, group 1</fullName>
    </submittedName>
</protein>
<organism evidence="2">
    <name type="scientific">mine drainage metagenome</name>
    <dbReference type="NCBI Taxonomy" id="410659"/>
    <lineage>
        <taxon>unclassified sequences</taxon>
        <taxon>metagenomes</taxon>
        <taxon>ecological metagenomes</taxon>
    </lineage>
</organism>
<dbReference type="EMBL" id="CABM01000051">
    <property type="protein sequence ID" value="CBH98341.1"/>
    <property type="molecule type" value="Genomic_DNA"/>
</dbReference>
<gene>
    <name evidence="2" type="ORF">CARN2_3818</name>
</gene>
<comment type="caution">
    <text evidence="2">The sequence shown here is derived from an EMBL/GenBank/DDBJ whole genome shotgun (WGS) entry which is preliminary data.</text>
</comment>
<keyword evidence="2" id="KW-0808">Transferase</keyword>
<dbReference type="GO" id="GO:0016757">
    <property type="term" value="F:glycosyltransferase activity"/>
    <property type="evidence" value="ECO:0007669"/>
    <property type="project" value="InterPro"/>
</dbReference>
<dbReference type="InterPro" id="IPR001296">
    <property type="entry name" value="Glyco_trans_1"/>
</dbReference>
<dbReference type="NCBIfam" id="TIGR04348">
    <property type="entry name" value="selenoneine biosynthesis selenosugar synthase SenB"/>
    <property type="match status" value="1"/>
</dbReference>
<dbReference type="Pfam" id="PF00534">
    <property type="entry name" value="Glycos_transf_1"/>
    <property type="match status" value="1"/>
</dbReference>
<name>E6PTT4_9ZZZZ</name>
<dbReference type="PANTHER" id="PTHR12526:SF638">
    <property type="entry name" value="SPORE COAT PROTEIN SA"/>
    <property type="match status" value="1"/>
</dbReference>
<evidence type="ECO:0000259" key="1">
    <source>
        <dbReference type="Pfam" id="PF00534"/>
    </source>
</evidence>